<evidence type="ECO:0000313" key="4">
    <source>
        <dbReference type="EMBL" id="BDE06914.1"/>
    </source>
</evidence>
<dbReference type="Pfam" id="PF01253">
    <property type="entry name" value="SUI1"/>
    <property type="match status" value="1"/>
</dbReference>
<dbReference type="GO" id="GO:0006417">
    <property type="term" value="P:regulation of translation"/>
    <property type="evidence" value="ECO:0007669"/>
    <property type="project" value="UniProtKB-KW"/>
</dbReference>
<dbReference type="InterPro" id="IPR005872">
    <property type="entry name" value="SUI1_arc_bac"/>
</dbReference>
<dbReference type="KEGG" id="vab:WPS_21900"/>
<keyword evidence="4" id="KW-0396">Initiation factor</keyword>
<dbReference type="GO" id="GO:0003743">
    <property type="term" value="F:translation initiation factor activity"/>
    <property type="evidence" value="ECO:0007669"/>
    <property type="project" value="UniProtKB-KW"/>
</dbReference>
<keyword evidence="2" id="KW-0648">Protein biosynthesis</keyword>
<proteinExistence type="predicted"/>
<name>A0AAN2CA31_UNVUL</name>
<keyword evidence="5" id="KW-1185">Reference proteome</keyword>
<dbReference type="SUPFAM" id="SSF55159">
    <property type="entry name" value="eIF1-like"/>
    <property type="match status" value="1"/>
</dbReference>
<sequence>MKDERIRDERVLVYSTDGSTPLPAPAARRKTQPVARAMPDDGVLRVSREKRRASAVTVVHGLAAGELEAVGKELKRLCGTGGTAKNGVVELQGDHRDTVVAHFERLGRRVKRAGG</sequence>
<dbReference type="InterPro" id="IPR001950">
    <property type="entry name" value="SUI1"/>
</dbReference>
<keyword evidence="1" id="KW-0810">Translation regulation</keyword>
<evidence type="ECO:0000259" key="3">
    <source>
        <dbReference type="PROSITE" id="PS50296"/>
    </source>
</evidence>
<dbReference type="RefSeq" id="WP_317994545.1">
    <property type="nucleotide sequence ID" value="NZ_AP025523.1"/>
</dbReference>
<evidence type="ECO:0000256" key="1">
    <source>
        <dbReference type="ARBA" id="ARBA00022845"/>
    </source>
</evidence>
<reference evidence="4 5" key="1">
    <citation type="journal article" date="2022" name="ISME Commun">
        <title>Vulcanimicrobium alpinus gen. nov. sp. nov., the first cultivated representative of the candidate phylum 'Eremiobacterota', is a metabolically versatile aerobic anoxygenic phototroph.</title>
        <authorList>
            <person name="Yabe S."/>
            <person name="Muto K."/>
            <person name="Abe K."/>
            <person name="Yokota A."/>
            <person name="Staudigel H."/>
            <person name="Tebo B.M."/>
        </authorList>
    </citation>
    <scope>NUCLEOTIDE SEQUENCE [LARGE SCALE GENOMIC DNA]</scope>
    <source>
        <strain evidence="4 5">WC8-2</strain>
    </source>
</reference>
<evidence type="ECO:0000256" key="2">
    <source>
        <dbReference type="ARBA" id="ARBA00022917"/>
    </source>
</evidence>
<dbReference type="PROSITE" id="PS50296">
    <property type="entry name" value="SUI1"/>
    <property type="match status" value="1"/>
</dbReference>
<dbReference type="AlphaFoldDB" id="A0AAN2CA31"/>
<protein>
    <submittedName>
        <fullName evidence="4">Translation initiation factor</fullName>
    </submittedName>
</protein>
<accession>A0AAN2CA31</accession>
<dbReference type="EMBL" id="AP025523">
    <property type="protein sequence ID" value="BDE06914.1"/>
    <property type="molecule type" value="Genomic_DNA"/>
</dbReference>
<dbReference type="CDD" id="cd11567">
    <property type="entry name" value="YciH_like"/>
    <property type="match status" value="1"/>
</dbReference>
<dbReference type="Gene3D" id="3.30.780.10">
    <property type="entry name" value="SUI1-like domain"/>
    <property type="match status" value="1"/>
</dbReference>
<evidence type="ECO:0000313" key="5">
    <source>
        <dbReference type="Proteomes" id="UP001317532"/>
    </source>
</evidence>
<feature type="domain" description="SUI1" evidence="3">
    <location>
        <begin position="43"/>
        <end position="107"/>
    </location>
</feature>
<dbReference type="Proteomes" id="UP001317532">
    <property type="component" value="Chromosome"/>
</dbReference>
<organism evidence="4 5">
    <name type="scientific">Vulcanimicrobium alpinum</name>
    <dbReference type="NCBI Taxonomy" id="3016050"/>
    <lineage>
        <taxon>Bacteria</taxon>
        <taxon>Bacillati</taxon>
        <taxon>Vulcanimicrobiota</taxon>
        <taxon>Vulcanimicrobiia</taxon>
        <taxon>Vulcanimicrobiales</taxon>
        <taxon>Vulcanimicrobiaceae</taxon>
        <taxon>Vulcanimicrobium</taxon>
    </lineage>
</organism>
<dbReference type="InterPro" id="IPR036877">
    <property type="entry name" value="SUI1_dom_sf"/>
</dbReference>
<gene>
    <name evidence="4" type="primary">yciH</name>
    <name evidence="4" type="ORF">WPS_21900</name>
</gene>